<evidence type="ECO:0000256" key="3">
    <source>
        <dbReference type="ARBA" id="ARBA00022827"/>
    </source>
</evidence>
<dbReference type="OrthoDB" id="9794226at2"/>
<dbReference type="RefSeq" id="WP_136777414.1">
    <property type="nucleotide sequence ID" value="NZ_SUPK01000004.1"/>
</dbReference>
<keyword evidence="3" id="KW-0274">FAD</keyword>
<dbReference type="NCBIfam" id="NF008425">
    <property type="entry name" value="PRK11259.1"/>
    <property type="match status" value="1"/>
</dbReference>
<keyword evidence="4 7" id="KW-0560">Oxidoreductase</keyword>
<evidence type="ECO:0000313" key="8">
    <source>
        <dbReference type="Proteomes" id="UP000309673"/>
    </source>
</evidence>
<dbReference type="EMBL" id="SUPK01000004">
    <property type="protein sequence ID" value="TJY42159.1"/>
    <property type="molecule type" value="Genomic_DNA"/>
</dbReference>
<dbReference type="Proteomes" id="UP000309673">
    <property type="component" value="Unassembled WGS sequence"/>
</dbReference>
<gene>
    <name evidence="7" type="primary">solA</name>
    <name evidence="7" type="ORF">E5161_09110</name>
</gene>
<feature type="domain" description="FAD dependent oxidoreductase" evidence="6">
    <location>
        <begin position="5"/>
        <end position="359"/>
    </location>
</feature>
<evidence type="ECO:0000256" key="2">
    <source>
        <dbReference type="ARBA" id="ARBA00022630"/>
    </source>
</evidence>
<name>A0A4V6WEH1_9BACL</name>
<dbReference type="SUPFAM" id="SSF51905">
    <property type="entry name" value="FAD/NAD(P)-binding domain"/>
    <property type="match status" value="1"/>
</dbReference>
<dbReference type="InterPro" id="IPR045170">
    <property type="entry name" value="MTOX"/>
</dbReference>
<proteinExistence type="predicted"/>
<evidence type="ECO:0000256" key="4">
    <source>
        <dbReference type="ARBA" id="ARBA00023002"/>
    </source>
</evidence>
<accession>A0A4V6WEH1</accession>
<dbReference type="PANTHER" id="PTHR10961">
    <property type="entry name" value="PEROXISOMAL SARCOSINE OXIDASE"/>
    <property type="match status" value="1"/>
</dbReference>
<evidence type="ECO:0000256" key="5">
    <source>
        <dbReference type="SAM" id="MobiDB-lite"/>
    </source>
</evidence>
<dbReference type="InterPro" id="IPR006076">
    <property type="entry name" value="FAD-dep_OxRdtase"/>
</dbReference>
<dbReference type="GO" id="GO:0005829">
    <property type="term" value="C:cytosol"/>
    <property type="evidence" value="ECO:0007669"/>
    <property type="project" value="TreeGrafter"/>
</dbReference>
<reference evidence="7 8" key="1">
    <citation type="submission" date="2019-04" db="EMBL/GenBank/DDBJ databases">
        <title>Cohnella sp. nov., isolated from soil.</title>
        <authorList>
            <person name="Kim W."/>
        </authorList>
    </citation>
    <scope>NUCLEOTIDE SEQUENCE [LARGE SCALE GENOMIC DNA]</scope>
    <source>
        <strain evidence="7 8">CAU 1483</strain>
    </source>
</reference>
<dbReference type="InterPro" id="IPR036188">
    <property type="entry name" value="FAD/NAD-bd_sf"/>
</dbReference>
<dbReference type="Gene3D" id="3.30.9.10">
    <property type="entry name" value="D-Amino Acid Oxidase, subunit A, domain 2"/>
    <property type="match status" value="1"/>
</dbReference>
<dbReference type="GO" id="GO:0050131">
    <property type="term" value="F:N-methyl-L-amino-acid oxidase activity"/>
    <property type="evidence" value="ECO:0007669"/>
    <property type="project" value="UniProtKB-EC"/>
</dbReference>
<keyword evidence="2" id="KW-0285">Flavoprotein</keyword>
<comment type="caution">
    <text evidence="7">The sequence shown here is derived from an EMBL/GenBank/DDBJ whole genome shotgun (WGS) entry which is preliminary data.</text>
</comment>
<dbReference type="AlphaFoldDB" id="A0A4V6WEH1"/>
<evidence type="ECO:0000259" key="6">
    <source>
        <dbReference type="Pfam" id="PF01266"/>
    </source>
</evidence>
<dbReference type="EC" id="1.5.3.2" evidence="7"/>
<dbReference type="Pfam" id="PF01266">
    <property type="entry name" value="DAO"/>
    <property type="match status" value="1"/>
</dbReference>
<evidence type="ECO:0000313" key="7">
    <source>
        <dbReference type="EMBL" id="TJY42159.1"/>
    </source>
</evidence>
<dbReference type="Gene3D" id="3.50.50.60">
    <property type="entry name" value="FAD/NAD(P)-binding domain"/>
    <property type="match status" value="1"/>
</dbReference>
<sequence length="381" mass="41418">MQQYDVIVVGAGAMGMSAGYHLAAGGRKTLLIDADNPPHGNGTHHGETRIIRHAYGEGREYTPMALRAQALWYELEIETGRKLFLRTGLLQTGEPGSQMLSEMMESAKEHNLPVEILDSEAIQGRWPGLALPKSHIGCYEGDSGLLLCEACIAAYRDAALAKGADLKVNTPVTEILPDSDGVTVVTNEGTYRAKALVLTAGKFAGPMLRSVGLEPALKPIRKTVAWFPTETHDYDADRFPAFLFDLPEGIYYGFPSIEGSGVKVGRHDGESRPSPLDRPMPPFGTYPEDGHDITEYVRRYMPGVTPAAAKGSACTYTMTPDEHFIVDSHPEYPHIAIGAGFSGHGFKFASVIGEMLAKLAFRESPGFDLSLFSLDRFKSNV</sequence>
<organism evidence="7 8">
    <name type="scientific">Cohnella pontilimi</name>
    <dbReference type="NCBI Taxonomy" id="2564100"/>
    <lineage>
        <taxon>Bacteria</taxon>
        <taxon>Bacillati</taxon>
        <taxon>Bacillota</taxon>
        <taxon>Bacilli</taxon>
        <taxon>Bacillales</taxon>
        <taxon>Paenibacillaceae</taxon>
        <taxon>Cohnella</taxon>
    </lineage>
</organism>
<dbReference type="SUPFAM" id="SSF54373">
    <property type="entry name" value="FAD-linked reductases, C-terminal domain"/>
    <property type="match status" value="1"/>
</dbReference>
<keyword evidence="8" id="KW-1185">Reference proteome</keyword>
<protein>
    <submittedName>
        <fullName evidence="7">N-methyl-L-tryptophan oxidase</fullName>
        <ecNumber evidence="7">1.5.3.2</ecNumber>
    </submittedName>
</protein>
<dbReference type="GO" id="GO:0008115">
    <property type="term" value="F:sarcosine oxidase activity"/>
    <property type="evidence" value="ECO:0007669"/>
    <property type="project" value="TreeGrafter"/>
</dbReference>
<comment type="cofactor">
    <cofactor evidence="1">
        <name>FAD</name>
        <dbReference type="ChEBI" id="CHEBI:57692"/>
    </cofactor>
</comment>
<dbReference type="GO" id="GO:0050660">
    <property type="term" value="F:flavin adenine dinucleotide binding"/>
    <property type="evidence" value="ECO:0007669"/>
    <property type="project" value="InterPro"/>
</dbReference>
<evidence type="ECO:0000256" key="1">
    <source>
        <dbReference type="ARBA" id="ARBA00001974"/>
    </source>
</evidence>
<feature type="region of interest" description="Disordered" evidence="5">
    <location>
        <begin position="263"/>
        <end position="285"/>
    </location>
</feature>
<dbReference type="PANTHER" id="PTHR10961:SF7">
    <property type="entry name" value="FAD DEPENDENT OXIDOREDUCTASE DOMAIN-CONTAINING PROTEIN"/>
    <property type="match status" value="1"/>
</dbReference>